<dbReference type="OrthoDB" id="9814210at2"/>
<dbReference type="RefSeq" id="WP_113988110.1">
    <property type="nucleotide sequence ID" value="NZ_QLST01000003.1"/>
</dbReference>
<dbReference type="InterPro" id="IPR013974">
    <property type="entry name" value="SAF"/>
</dbReference>
<organism evidence="2 3">
    <name type="scientific">Flavobacterium tibetense</name>
    <dbReference type="NCBI Taxonomy" id="2233533"/>
    <lineage>
        <taxon>Bacteria</taxon>
        <taxon>Pseudomonadati</taxon>
        <taxon>Bacteroidota</taxon>
        <taxon>Flavobacteriia</taxon>
        <taxon>Flavobacteriales</taxon>
        <taxon>Flavobacteriaceae</taxon>
        <taxon>Flavobacterium</taxon>
    </lineage>
</organism>
<dbReference type="GO" id="GO:0016051">
    <property type="term" value="P:carbohydrate biosynthetic process"/>
    <property type="evidence" value="ECO:0007669"/>
    <property type="project" value="InterPro"/>
</dbReference>
<proteinExistence type="predicted"/>
<dbReference type="InterPro" id="IPR006190">
    <property type="entry name" value="SAF_AFP_Neu5Ac"/>
</dbReference>
<evidence type="ECO:0000259" key="1">
    <source>
        <dbReference type="PROSITE" id="PS50844"/>
    </source>
</evidence>
<gene>
    <name evidence="2" type="ORF">DPN68_02965</name>
</gene>
<dbReference type="PROSITE" id="PS50844">
    <property type="entry name" value="AFP_LIKE"/>
    <property type="match status" value="1"/>
</dbReference>
<dbReference type="Proteomes" id="UP000253319">
    <property type="component" value="Unassembled WGS sequence"/>
</dbReference>
<dbReference type="SUPFAM" id="SSF51269">
    <property type="entry name" value="AFP III-like domain"/>
    <property type="match status" value="1"/>
</dbReference>
<dbReference type="Gene3D" id="3.90.1210.10">
    <property type="entry name" value="Antifreeze-like/N-acetylneuraminic acid synthase C-terminal domain"/>
    <property type="match status" value="1"/>
</dbReference>
<evidence type="ECO:0000313" key="2">
    <source>
        <dbReference type="EMBL" id="RBA29141.1"/>
    </source>
</evidence>
<dbReference type="PANTHER" id="PTHR42966:SF1">
    <property type="entry name" value="SIALIC ACID SYNTHASE"/>
    <property type="match status" value="1"/>
</dbReference>
<dbReference type="InterPro" id="IPR057736">
    <property type="entry name" value="SAF_PseI/NeuA/NeuB"/>
</dbReference>
<keyword evidence="3" id="KW-1185">Reference proteome</keyword>
<dbReference type="Pfam" id="PF03102">
    <property type="entry name" value="NeuB"/>
    <property type="match status" value="1"/>
</dbReference>
<dbReference type="InterPro" id="IPR013785">
    <property type="entry name" value="Aldolase_TIM"/>
</dbReference>
<dbReference type="GO" id="GO:0047444">
    <property type="term" value="F:N-acylneuraminate-9-phosphate synthase activity"/>
    <property type="evidence" value="ECO:0007669"/>
    <property type="project" value="TreeGrafter"/>
</dbReference>
<name>A0A365P3L1_9FLAO</name>
<dbReference type="Gene3D" id="3.20.20.70">
    <property type="entry name" value="Aldolase class I"/>
    <property type="match status" value="1"/>
</dbReference>
<dbReference type="SUPFAM" id="SSF51569">
    <property type="entry name" value="Aldolase"/>
    <property type="match status" value="1"/>
</dbReference>
<dbReference type="InterPro" id="IPR036732">
    <property type="entry name" value="AFP_Neu5c_C_sf"/>
</dbReference>
<sequence>MNKPYYIAEIGQAHEGSLGILHSYIDALATTGVDAVKFQMHIAAAESSPYEPFRVKFSYEDATRFDYWKRMEFTLEQWKEIKQHCDAVGLDFICSPFSNLAVDWLEEIGVKYYKIGSGEVTNLLLLEKIAQTGKPLILSSGMSSYTELDTTVAFLREKKVSFSILQCTTSYPTQPEQYGFNVMQELKERYQIPVGFSDHSAKIATNIAAVALGAEILEFHVVFDRRMFGPDAKSSLTIDEITQLVTDCNAIHQAKLHPINKNDNSAFTELKTIFEKSLAVNKDLPQGHILSFADLEAKKPKGYGIDAAKFQEIIGRKLNKNLKQWDFLNEADLE</sequence>
<dbReference type="PANTHER" id="PTHR42966">
    <property type="entry name" value="N-ACETYLNEURAMINATE SYNTHASE"/>
    <property type="match status" value="1"/>
</dbReference>
<dbReference type="AlphaFoldDB" id="A0A365P3L1"/>
<evidence type="ECO:0000313" key="3">
    <source>
        <dbReference type="Proteomes" id="UP000253319"/>
    </source>
</evidence>
<dbReference type="InterPro" id="IPR013132">
    <property type="entry name" value="PseI/NeuA/B-like_N"/>
</dbReference>
<protein>
    <submittedName>
        <fullName evidence="2">N-acetylneuraminate synthase</fullName>
    </submittedName>
</protein>
<dbReference type="SMART" id="SM00858">
    <property type="entry name" value="SAF"/>
    <property type="match status" value="1"/>
</dbReference>
<reference evidence="2 3" key="1">
    <citation type="submission" date="2018-06" db="EMBL/GenBank/DDBJ databases">
        <title>Flavobacterium tibetense sp. nov., isolated from a wetland YonghuCo on Tibetan Plateau.</title>
        <authorList>
            <person name="Xing P."/>
            <person name="Phurbu D."/>
            <person name="Lu H."/>
        </authorList>
    </citation>
    <scope>NUCLEOTIDE SEQUENCE [LARGE SCALE GENOMIC DNA]</scope>
    <source>
        <strain evidence="2 3">YH5</strain>
    </source>
</reference>
<dbReference type="EMBL" id="QLST01000003">
    <property type="protein sequence ID" value="RBA29141.1"/>
    <property type="molecule type" value="Genomic_DNA"/>
</dbReference>
<comment type="caution">
    <text evidence="2">The sequence shown here is derived from an EMBL/GenBank/DDBJ whole genome shotgun (WGS) entry which is preliminary data.</text>
</comment>
<dbReference type="CDD" id="cd11615">
    <property type="entry name" value="SAF_NeuB_like"/>
    <property type="match status" value="1"/>
</dbReference>
<feature type="domain" description="AFP-like" evidence="1">
    <location>
        <begin position="277"/>
        <end position="334"/>
    </location>
</feature>
<accession>A0A365P3L1</accession>
<dbReference type="InterPro" id="IPR051690">
    <property type="entry name" value="PseI-like"/>
</dbReference>